<dbReference type="Pfam" id="PF00171">
    <property type="entry name" value="Aldedh"/>
    <property type="match status" value="1"/>
</dbReference>
<dbReference type="Gene3D" id="3.40.309.10">
    <property type="entry name" value="Aldehyde Dehydrogenase, Chain A, domain 2"/>
    <property type="match status" value="1"/>
</dbReference>
<dbReference type="Proteomes" id="UP000553442">
    <property type="component" value="Unassembled WGS sequence"/>
</dbReference>
<dbReference type="InterPro" id="IPR011975">
    <property type="entry name" value="PaaN_2"/>
</dbReference>
<dbReference type="InterPro" id="IPR050485">
    <property type="entry name" value="Proline_metab_enzyme"/>
</dbReference>
<proteinExistence type="predicted"/>
<evidence type="ECO:0000256" key="1">
    <source>
        <dbReference type="ARBA" id="ARBA00023002"/>
    </source>
</evidence>
<evidence type="ECO:0000313" key="4">
    <source>
        <dbReference type="EMBL" id="MBB3330733.1"/>
    </source>
</evidence>
<gene>
    <name evidence="4" type="ORF">BDK63_001605</name>
</gene>
<dbReference type="InterPro" id="IPR016161">
    <property type="entry name" value="Ald_DH/histidinol_DH"/>
</dbReference>
<name>A0A7W5K2E6_9GAMM</name>
<accession>A0A7W5K2E6</accession>
<dbReference type="NCBIfam" id="TIGR02288">
    <property type="entry name" value="PaaN_2"/>
    <property type="match status" value="1"/>
</dbReference>
<keyword evidence="1" id="KW-0560">Oxidoreductase</keyword>
<keyword evidence="5" id="KW-1185">Reference proteome</keyword>
<dbReference type="Gene3D" id="3.40.605.10">
    <property type="entry name" value="Aldehyde Dehydrogenase, Chain A, domain 1"/>
    <property type="match status" value="1"/>
</dbReference>
<dbReference type="PANTHER" id="PTHR42862">
    <property type="entry name" value="DELTA-1-PYRROLINE-5-CARBOXYLATE DEHYDROGENASE 1, ISOFORM A-RELATED"/>
    <property type="match status" value="1"/>
</dbReference>
<dbReference type="InterPro" id="IPR016162">
    <property type="entry name" value="Ald_DH_N"/>
</dbReference>
<reference evidence="4 5" key="1">
    <citation type="submission" date="2020-08" db="EMBL/GenBank/DDBJ databases">
        <title>Genomic Encyclopedia of Archaeal and Bacterial Type Strains, Phase II (KMG-II): from individual species to whole genera.</title>
        <authorList>
            <person name="Goeker M."/>
        </authorList>
    </citation>
    <scope>NUCLEOTIDE SEQUENCE [LARGE SCALE GENOMIC DNA]</scope>
    <source>
        <strain evidence="4 5">5AG</strain>
    </source>
</reference>
<protein>
    <submittedName>
        <fullName evidence="4">Phenylacetic acid degradation protein paaN</fullName>
    </submittedName>
</protein>
<dbReference type="InterPro" id="IPR015590">
    <property type="entry name" value="Aldehyde_DH_dom"/>
</dbReference>
<feature type="domain" description="Aldehyde dehydrogenase" evidence="3">
    <location>
        <begin position="92"/>
        <end position="471"/>
    </location>
</feature>
<evidence type="ECO:0000259" key="3">
    <source>
        <dbReference type="Pfam" id="PF00171"/>
    </source>
</evidence>
<dbReference type="InterPro" id="IPR016163">
    <property type="entry name" value="Ald_DH_C"/>
</dbReference>
<comment type="caution">
    <text evidence="4">The sequence shown here is derived from an EMBL/GenBank/DDBJ whole genome shotgun (WGS) entry which is preliminary data.</text>
</comment>
<evidence type="ECO:0000256" key="2">
    <source>
        <dbReference type="ARBA" id="ARBA00023027"/>
    </source>
</evidence>
<sequence length="558" mass="59829">MSRHAQQLFDRHRETLDQAVEAITSRGFWSPFPENIKKYPEEAVKGASRRFEALLGRPFPLKVPAVAGQVGGEASPYGFELGVTYDQPEQGALIAAMQAAMPAWRDAGAEARVGVCLEILARLNAMSPDIAQAVTHTSGQAPMMAFQAGGPHAQDRGLEAVTYAWQAMSRVPATARWVKPQGKHDPLVLDKRYHIVPRGISLVVACSTFPTWNTYPGLFASLATGNPVILKPHPAAILPVAMTARVAQEVLEEAGFDPCLVSLVPDTAEAPVTKQLALEPAVKLIDFTGSNAFGEWLEQNATQAQVFTEKAGINTVIIDSVEQIKPVAQNLAFSLSLYAGQMCTSPQAIYVPKEGIRTAEGRLSFDEVAGALARAVETFLSDNDRACAVLGAIQSPATAARIDACRGLGEVLLDSEPREHAQYPRARIHTPLLLKVDASRRDAFGEERFGPISFVIATDSTAHSIRLAREVIGEKGAITLGAYTTDDAVAEQFEELAMAVAAPLSLNLDGGVFVNQSAAFSDFHATGGNPAANASLCDQGFVARRFVVVQSRRHGQPD</sequence>
<dbReference type="EMBL" id="JACHZF010000010">
    <property type="protein sequence ID" value="MBB3330733.1"/>
    <property type="molecule type" value="Genomic_DNA"/>
</dbReference>
<dbReference type="AlphaFoldDB" id="A0A7W5K2E6"/>
<evidence type="ECO:0000313" key="5">
    <source>
        <dbReference type="Proteomes" id="UP000553442"/>
    </source>
</evidence>
<dbReference type="GO" id="GO:0009898">
    <property type="term" value="C:cytoplasmic side of plasma membrane"/>
    <property type="evidence" value="ECO:0007669"/>
    <property type="project" value="TreeGrafter"/>
</dbReference>
<dbReference type="GO" id="GO:0010133">
    <property type="term" value="P:L-proline catabolic process to L-glutamate"/>
    <property type="evidence" value="ECO:0007669"/>
    <property type="project" value="TreeGrafter"/>
</dbReference>
<dbReference type="GO" id="GO:0003842">
    <property type="term" value="F:L-glutamate gamma-semialdehyde dehydrogenase activity"/>
    <property type="evidence" value="ECO:0007669"/>
    <property type="project" value="TreeGrafter"/>
</dbReference>
<dbReference type="RefSeq" id="WP_183330847.1">
    <property type="nucleotide sequence ID" value="NZ_JACHZF010000010.1"/>
</dbReference>
<dbReference type="PANTHER" id="PTHR42862:SF1">
    <property type="entry name" value="DELTA-1-PYRROLINE-5-CARBOXYLATE DEHYDROGENASE 2, ISOFORM A-RELATED"/>
    <property type="match status" value="1"/>
</dbReference>
<organism evidence="4 5">
    <name type="scientific">Halomonas campaniensis</name>
    <dbReference type="NCBI Taxonomy" id="213554"/>
    <lineage>
        <taxon>Bacteria</taxon>
        <taxon>Pseudomonadati</taxon>
        <taxon>Pseudomonadota</taxon>
        <taxon>Gammaproteobacteria</taxon>
        <taxon>Oceanospirillales</taxon>
        <taxon>Halomonadaceae</taxon>
        <taxon>Halomonas</taxon>
    </lineage>
</organism>
<dbReference type="SUPFAM" id="SSF53720">
    <property type="entry name" value="ALDH-like"/>
    <property type="match status" value="1"/>
</dbReference>
<keyword evidence="2" id="KW-0520">NAD</keyword>